<proteinExistence type="predicted"/>
<gene>
    <name evidence="1" type="ORF">E2562_011025</name>
</gene>
<dbReference type="EMBL" id="SPHZ02000002">
    <property type="protein sequence ID" value="KAF0928929.1"/>
    <property type="molecule type" value="Genomic_DNA"/>
</dbReference>
<evidence type="ECO:0000313" key="1">
    <source>
        <dbReference type="EMBL" id="KAF0928929.1"/>
    </source>
</evidence>
<protein>
    <submittedName>
        <fullName evidence="1">Uncharacterized protein</fullName>
    </submittedName>
</protein>
<keyword evidence="2" id="KW-1185">Reference proteome</keyword>
<reference evidence="1 2" key="1">
    <citation type="submission" date="2019-11" db="EMBL/GenBank/DDBJ databases">
        <title>Whole genome sequence of Oryza granulata.</title>
        <authorList>
            <person name="Li W."/>
        </authorList>
    </citation>
    <scope>NUCLEOTIDE SEQUENCE [LARGE SCALE GENOMIC DNA]</scope>
    <source>
        <strain evidence="2">cv. Menghai</strain>
        <tissue evidence="1">Leaf</tissue>
    </source>
</reference>
<sequence length="111" mass="12150">MASIPLDVAAGELHPIFLVPGASCSDVEGRLTEAYRPSVPSCGALKGKGWFGLWENSSDLVAYHYNRCFEAQMSLVYDPIHNDYRNLPGVETRVAKFGTARGFHGKDPSHP</sequence>
<organism evidence="1 2">
    <name type="scientific">Oryza meyeriana var. granulata</name>
    <dbReference type="NCBI Taxonomy" id="110450"/>
    <lineage>
        <taxon>Eukaryota</taxon>
        <taxon>Viridiplantae</taxon>
        <taxon>Streptophyta</taxon>
        <taxon>Embryophyta</taxon>
        <taxon>Tracheophyta</taxon>
        <taxon>Spermatophyta</taxon>
        <taxon>Magnoliopsida</taxon>
        <taxon>Liliopsida</taxon>
        <taxon>Poales</taxon>
        <taxon>Poaceae</taxon>
        <taxon>BOP clade</taxon>
        <taxon>Oryzoideae</taxon>
        <taxon>Oryzeae</taxon>
        <taxon>Oryzinae</taxon>
        <taxon>Oryza</taxon>
        <taxon>Oryza meyeriana</taxon>
    </lineage>
</organism>
<dbReference type="AlphaFoldDB" id="A0A6G1EWG9"/>
<dbReference type="OrthoDB" id="679070at2759"/>
<evidence type="ECO:0000313" key="2">
    <source>
        <dbReference type="Proteomes" id="UP000479710"/>
    </source>
</evidence>
<accession>A0A6G1EWG9</accession>
<name>A0A6G1EWG9_9ORYZ</name>
<comment type="caution">
    <text evidence="1">The sequence shown here is derived from an EMBL/GenBank/DDBJ whole genome shotgun (WGS) entry which is preliminary data.</text>
</comment>
<dbReference type="Proteomes" id="UP000479710">
    <property type="component" value="Unassembled WGS sequence"/>
</dbReference>